<keyword evidence="1" id="KW-0863">Zinc-finger</keyword>
<evidence type="ECO:0000313" key="5">
    <source>
        <dbReference type="Proteomes" id="UP000054485"/>
    </source>
</evidence>
<dbReference type="EMBL" id="KN835405">
    <property type="protein sequence ID" value="KIK38209.1"/>
    <property type="molecule type" value="Genomic_DNA"/>
</dbReference>
<accession>A0A0D0AJ89</accession>
<dbReference type="InParanoid" id="A0A0D0AJ89"/>
<dbReference type="InterPro" id="IPR001878">
    <property type="entry name" value="Znf_CCHC"/>
</dbReference>
<dbReference type="STRING" id="930992.A0A0D0AJ89"/>
<gene>
    <name evidence="4" type="ORF">CY34DRAFT_91347</name>
</gene>
<dbReference type="AlphaFoldDB" id="A0A0D0AJ89"/>
<reference evidence="5" key="2">
    <citation type="submission" date="2015-01" db="EMBL/GenBank/DDBJ databases">
        <title>Evolutionary Origins and Diversification of the Mycorrhizal Mutualists.</title>
        <authorList>
            <consortium name="DOE Joint Genome Institute"/>
            <consortium name="Mycorrhizal Genomics Consortium"/>
            <person name="Kohler A."/>
            <person name="Kuo A."/>
            <person name="Nagy L.G."/>
            <person name="Floudas D."/>
            <person name="Copeland A."/>
            <person name="Barry K.W."/>
            <person name="Cichocki N."/>
            <person name="Veneault-Fourrey C."/>
            <person name="LaButti K."/>
            <person name="Lindquist E.A."/>
            <person name="Lipzen A."/>
            <person name="Lundell T."/>
            <person name="Morin E."/>
            <person name="Murat C."/>
            <person name="Riley R."/>
            <person name="Ohm R."/>
            <person name="Sun H."/>
            <person name="Tunlid A."/>
            <person name="Henrissat B."/>
            <person name="Grigoriev I.V."/>
            <person name="Hibbett D.S."/>
            <person name="Martin F."/>
        </authorList>
    </citation>
    <scope>NUCLEOTIDE SEQUENCE [LARGE SCALE GENOMIC DNA]</scope>
    <source>
        <strain evidence="5">UH-Slu-Lm8-n1</strain>
    </source>
</reference>
<organism evidence="4 5">
    <name type="scientific">Suillus luteus UH-Slu-Lm8-n1</name>
    <dbReference type="NCBI Taxonomy" id="930992"/>
    <lineage>
        <taxon>Eukaryota</taxon>
        <taxon>Fungi</taxon>
        <taxon>Dikarya</taxon>
        <taxon>Basidiomycota</taxon>
        <taxon>Agaricomycotina</taxon>
        <taxon>Agaricomycetes</taxon>
        <taxon>Agaricomycetidae</taxon>
        <taxon>Boletales</taxon>
        <taxon>Suillineae</taxon>
        <taxon>Suillaceae</taxon>
        <taxon>Suillus</taxon>
    </lineage>
</organism>
<keyword evidence="5" id="KW-1185">Reference proteome</keyword>
<keyword evidence="1" id="KW-0862">Zinc</keyword>
<dbReference type="HOGENOM" id="CLU_043065_1_0_1"/>
<evidence type="ECO:0000256" key="2">
    <source>
        <dbReference type="SAM" id="MobiDB-lite"/>
    </source>
</evidence>
<keyword evidence="1" id="KW-0479">Metal-binding</keyword>
<dbReference type="OrthoDB" id="3259848at2759"/>
<dbReference type="GO" id="GO:0008270">
    <property type="term" value="F:zinc ion binding"/>
    <property type="evidence" value="ECO:0007669"/>
    <property type="project" value="UniProtKB-KW"/>
</dbReference>
<dbReference type="Proteomes" id="UP000054485">
    <property type="component" value="Unassembled WGS sequence"/>
</dbReference>
<evidence type="ECO:0000259" key="3">
    <source>
        <dbReference type="PROSITE" id="PS50158"/>
    </source>
</evidence>
<dbReference type="PROSITE" id="PS50158">
    <property type="entry name" value="ZF_CCHC"/>
    <property type="match status" value="1"/>
</dbReference>
<sequence>MTALVKKGLAVSTASLTEPSSKGDLADAPVFTAENTIRTSITSSAYEIPRPLIDLARSKVHIPLTLLTTAAIRRIHTDPSCVKMKKGLVMDDPKRSIMDTSSGFPIETSLLPGQFNEAYKNFLKLLTKVADKTIVQEFREHRDFLTERDDFNDHFDIILAFDIEIRRKYFNSHTLLDETAYKQRWNEVRIDTKLARQEQAASSSSGSGGRYQPYPQRKNDTQPSSASGPSDGKPFRRGKGEYTSSDSLLCIICGRNGHKSYNCTHTQTIKGSPTICAWNDGKIVLKSNNAVVCISFNLGRCLTPRHNSDVLHVCSLCGNKSHHAAAKSC</sequence>
<name>A0A0D0AJ89_9AGAM</name>
<protein>
    <recommendedName>
        <fullName evidence="3">CCHC-type domain-containing protein</fullName>
    </recommendedName>
</protein>
<feature type="domain" description="CCHC-type" evidence="3">
    <location>
        <begin position="250"/>
        <end position="263"/>
    </location>
</feature>
<dbReference type="GO" id="GO:0003676">
    <property type="term" value="F:nucleic acid binding"/>
    <property type="evidence" value="ECO:0007669"/>
    <property type="project" value="InterPro"/>
</dbReference>
<feature type="region of interest" description="Disordered" evidence="2">
    <location>
        <begin position="196"/>
        <end position="240"/>
    </location>
</feature>
<evidence type="ECO:0000313" key="4">
    <source>
        <dbReference type="EMBL" id="KIK38209.1"/>
    </source>
</evidence>
<evidence type="ECO:0000256" key="1">
    <source>
        <dbReference type="PROSITE-ProRule" id="PRU00047"/>
    </source>
</evidence>
<proteinExistence type="predicted"/>
<reference evidence="4 5" key="1">
    <citation type="submission" date="2014-04" db="EMBL/GenBank/DDBJ databases">
        <authorList>
            <consortium name="DOE Joint Genome Institute"/>
            <person name="Kuo A."/>
            <person name="Ruytinx J."/>
            <person name="Rineau F."/>
            <person name="Colpaert J."/>
            <person name="Kohler A."/>
            <person name="Nagy L.G."/>
            <person name="Floudas D."/>
            <person name="Copeland A."/>
            <person name="Barry K.W."/>
            <person name="Cichocki N."/>
            <person name="Veneault-Fourrey C."/>
            <person name="LaButti K."/>
            <person name="Lindquist E.A."/>
            <person name="Lipzen A."/>
            <person name="Lundell T."/>
            <person name="Morin E."/>
            <person name="Murat C."/>
            <person name="Sun H."/>
            <person name="Tunlid A."/>
            <person name="Henrissat B."/>
            <person name="Grigoriev I.V."/>
            <person name="Hibbett D.S."/>
            <person name="Martin F."/>
            <person name="Nordberg H.P."/>
            <person name="Cantor M.N."/>
            <person name="Hua S.X."/>
        </authorList>
    </citation>
    <scope>NUCLEOTIDE SEQUENCE [LARGE SCALE GENOMIC DNA]</scope>
    <source>
        <strain evidence="4 5">UH-Slu-Lm8-n1</strain>
    </source>
</reference>